<proteinExistence type="predicted"/>
<dbReference type="InterPro" id="IPR011990">
    <property type="entry name" value="TPR-like_helical_dom_sf"/>
</dbReference>
<keyword evidence="2" id="KW-0614">Plasmid</keyword>
<keyword evidence="3" id="KW-1185">Reference proteome</keyword>
<accession>A0A0H3WZT8</accession>
<dbReference type="KEGG" id="pfg:AB870_23780"/>
<sequence>MGALERFLDRVLTGGNKAAKVAAFMALALYARAGQAQKTTQFIPLERASAQMTLINALSATGQTDLLQTVAGGSGINEFSEFLAEHDRALIAGYVSINRKESVNVARCFAQAAEAYETYAEACQRLGLEDQAKAAYKLAGHAYTEIARYAWPEHFRGEAAETTNRHAQSTYAYQSAKIAFEKAGSGSWAKHAHGKIVDSYVRLAKEHLNRRQDLLAGRALEDAAAIHSKINPQSEMATELLKSPAKVYDNVAHNKALGLAAVIDAFRNAARVYALAQEPDLAANALRSVAKACAAENQPGQAADAWVTYADAVLKRERAAPDPSATKYGWIADAYAAAADLYTALGLDAQADAAREQANAAYLTAANLYVRRAEHSRSPEIAEIAYKDAADALKKAGLHVQATAVLERITVAYQTAAARQASDGGRASEAGDHERAAYHYEEAAEYFRRAGLPDEGERVMVLMGRAQAEAYKPVRSADPVVRDAFNAQKPDETLNRLIINVIAEHESDLSAETGFKIGKHRIYFNLSSCPVTLVTFDVKQDVEWCLIRKNNEDPPSWDLMTVEAAENMIKFGTNHIVLGRPLRPGDLLRGQSAYDLLTDAEAKAEPRVDAGSVGAGAGARQAGPERLPAPVVPHVRPIAAPTNLFTSLISRVRQIFS</sequence>
<evidence type="ECO:0000313" key="2">
    <source>
        <dbReference type="EMBL" id="AKM33242.3"/>
    </source>
</evidence>
<dbReference type="AlphaFoldDB" id="A0A0H3WZT8"/>
<dbReference type="Gene3D" id="1.25.40.10">
    <property type="entry name" value="Tetratricopeptide repeat domain"/>
    <property type="match status" value="1"/>
</dbReference>
<reference evidence="2" key="1">
    <citation type="submission" date="2016-06" db="EMBL/GenBank/DDBJ databases">
        <title>Complete Genome Sequence of Pandoraea faecigallinarum DSM-23572.</title>
        <authorList>
            <person name="Yong D."/>
            <person name="Ee R."/>
            <person name="Lim Y.-L."/>
            <person name="Yin W.-F."/>
            <person name="Chan K.-G."/>
        </authorList>
    </citation>
    <scope>NUCLEOTIDE SEQUENCE</scope>
    <source>
        <strain evidence="2">DSM 23572</strain>
        <plasmid evidence="2">pPF72-1</plasmid>
    </source>
</reference>
<protein>
    <submittedName>
        <fullName evidence="2">Uncharacterized protein</fullName>
    </submittedName>
</protein>
<name>A0A0H3WZT8_9BURK</name>
<organism evidence="2 3">
    <name type="scientific">Pandoraea faecigallinarum</name>
    <dbReference type="NCBI Taxonomy" id="656179"/>
    <lineage>
        <taxon>Bacteria</taxon>
        <taxon>Pseudomonadati</taxon>
        <taxon>Pseudomonadota</taxon>
        <taxon>Betaproteobacteria</taxon>
        <taxon>Burkholderiales</taxon>
        <taxon>Burkholderiaceae</taxon>
        <taxon>Pandoraea</taxon>
    </lineage>
</organism>
<geneLocation type="plasmid" evidence="2 3">
    <name>pPF72-1</name>
</geneLocation>
<gene>
    <name evidence="2" type="ORF">AB870_23780</name>
</gene>
<evidence type="ECO:0000313" key="3">
    <source>
        <dbReference type="Proteomes" id="UP000035651"/>
    </source>
</evidence>
<dbReference type="Proteomes" id="UP000035651">
    <property type="component" value="Plasmid pPF72-1"/>
</dbReference>
<feature type="region of interest" description="Disordered" evidence="1">
    <location>
        <begin position="607"/>
        <end position="628"/>
    </location>
</feature>
<dbReference type="EMBL" id="CP011808">
    <property type="protein sequence ID" value="AKM33242.3"/>
    <property type="molecule type" value="Genomic_DNA"/>
</dbReference>
<evidence type="ECO:0000256" key="1">
    <source>
        <dbReference type="SAM" id="MobiDB-lite"/>
    </source>
</evidence>